<accession>A0A640TPZ0</accession>
<dbReference type="EMBL" id="BLIP01000002">
    <property type="protein sequence ID" value="GFE26063.1"/>
    <property type="molecule type" value="Genomic_DNA"/>
</dbReference>
<evidence type="ECO:0000313" key="2">
    <source>
        <dbReference type="EMBL" id="GFE26063.1"/>
    </source>
</evidence>
<gene>
    <name evidence="2" type="ORF">Sliba_65160</name>
</gene>
<dbReference type="Proteomes" id="UP000429552">
    <property type="component" value="Unassembled WGS sequence"/>
</dbReference>
<comment type="caution">
    <text evidence="2">The sequence shown here is derived from an EMBL/GenBank/DDBJ whole genome shotgun (WGS) entry which is preliminary data.</text>
</comment>
<evidence type="ECO:0008006" key="4">
    <source>
        <dbReference type="Google" id="ProtNLM"/>
    </source>
</evidence>
<evidence type="ECO:0000256" key="1">
    <source>
        <dbReference type="SAM" id="MobiDB-lite"/>
    </source>
</evidence>
<dbReference type="AlphaFoldDB" id="A0A640TPZ0"/>
<evidence type="ECO:0000313" key="3">
    <source>
        <dbReference type="Proteomes" id="UP000429552"/>
    </source>
</evidence>
<reference evidence="2 3" key="1">
    <citation type="submission" date="2019-12" db="EMBL/GenBank/DDBJ databases">
        <title>Whole genome shotgun sequence of Streptomyces libani subsp. libani NBRC 13452.</title>
        <authorList>
            <person name="Ichikawa N."/>
            <person name="Kimura A."/>
            <person name="Kitahashi Y."/>
            <person name="Komaki H."/>
            <person name="Tamura T."/>
        </authorList>
    </citation>
    <scope>NUCLEOTIDE SEQUENCE [LARGE SCALE GENOMIC DNA]</scope>
    <source>
        <strain evidence="2 3">NBRC 13452</strain>
    </source>
</reference>
<organism evidence="2 3">
    <name type="scientific">Streptomyces nigrescens</name>
    <dbReference type="NCBI Taxonomy" id="1920"/>
    <lineage>
        <taxon>Bacteria</taxon>
        <taxon>Bacillati</taxon>
        <taxon>Actinomycetota</taxon>
        <taxon>Actinomycetes</taxon>
        <taxon>Kitasatosporales</taxon>
        <taxon>Streptomycetaceae</taxon>
        <taxon>Streptomyces</taxon>
    </lineage>
</organism>
<name>A0A640TPZ0_STRNI</name>
<sequence>MHSAPSPVTYCVRAPHPPSERRTDAGRLPPWLPGVVMSAGPDGRDRRAGTVIPGRRVEAVNSPNPQDSADSAVICSAKGCRAAAVWVLAWNNPKLHTPDRRKTWLACEEHREHLSQFLGVRGFLKDVVTLEDWEASAAGR</sequence>
<proteinExistence type="predicted"/>
<protein>
    <recommendedName>
        <fullName evidence="4">Acetone carboxylase</fullName>
    </recommendedName>
</protein>
<feature type="region of interest" description="Disordered" evidence="1">
    <location>
        <begin position="1"/>
        <end position="49"/>
    </location>
</feature>